<dbReference type="InterPro" id="IPR009051">
    <property type="entry name" value="Helical_ferredxn"/>
</dbReference>
<evidence type="ECO:0000256" key="3">
    <source>
        <dbReference type="ARBA" id="ARBA00022723"/>
    </source>
</evidence>
<keyword evidence="3" id="KW-0479">Metal-binding</keyword>
<dbReference type="InterPro" id="IPR024569">
    <property type="entry name" value="LutB_C"/>
</dbReference>
<accession>A0A517DP50</accession>
<evidence type="ECO:0000259" key="8">
    <source>
        <dbReference type="PROSITE" id="PS51379"/>
    </source>
</evidence>
<keyword evidence="2" id="KW-0004">4Fe-4S</keyword>
<dbReference type="InterPro" id="IPR017896">
    <property type="entry name" value="4Fe4S_Fe-S-bd"/>
</dbReference>
<dbReference type="InterPro" id="IPR037171">
    <property type="entry name" value="NagB/RpiA_transferase-like"/>
</dbReference>
<proteinExistence type="predicted"/>
<dbReference type="SUPFAM" id="SSF100950">
    <property type="entry name" value="NagB/RpiA/CoA transferase-like"/>
    <property type="match status" value="1"/>
</dbReference>
<name>A0A517DP50_9FIRM</name>
<dbReference type="GO" id="GO:0046872">
    <property type="term" value="F:metal ion binding"/>
    <property type="evidence" value="ECO:0007669"/>
    <property type="project" value="UniProtKB-KW"/>
</dbReference>
<keyword evidence="4" id="KW-0677">Repeat</keyword>
<dbReference type="PROSITE" id="PS51379">
    <property type="entry name" value="4FE4S_FER_2"/>
    <property type="match status" value="1"/>
</dbReference>
<gene>
    <name evidence="9" type="primary">lutB_1</name>
    <name evidence="9" type="ORF">SPTER_04060</name>
</gene>
<dbReference type="Pfam" id="PF11870">
    <property type="entry name" value="LutB_C"/>
    <property type="match status" value="1"/>
</dbReference>
<keyword evidence="7" id="KW-0411">Iron-sulfur</keyword>
<dbReference type="Pfam" id="PF13183">
    <property type="entry name" value="Fer4_8"/>
    <property type="match status" value="1"/>
</dbReference>
<keyword evidence="5" id="KW-0249">Electron transport</keyword>
<evidence type="ECO:0000256" key="6">
    <source>
        <dbReference type="ARBA" id="ARBA00023004"/>
    </source>
</evidence>
<keyword evidence="10" id="KW-1185">Reference proteome</keyword>
<dbReference type="KEGG" id="sted:SPTER_04060"/>
<evidence type="ECO:0000256" key="1">
    <source>
        <dbReference type="ARBA" id="ARBA00022448"/>
    </source>
</evidence>
<dbReference type="InterPro" id="IPR024185">
    <property type="entry name" value="FTHF_cligase-like_sf"/>
</dbReference>
<dbReference type="Gene3D" id="1.10.1060.10">
    <property type="entry name" value="Alpha-helical ferredoxin"/>
    <property type="match status" value="1"/>
</dbReference>
<reference evidence="9 10" key="1">
    <citation type="submission" date="2019-02" db="EMBL/GenBank/DDBJ databases">
        <title>Closed genome of Sporomusa termitida DSM 4440.</title>
        <authorList>
            <person name="Poehlein A."/>
            <person name="Daniel R."/>
        </authorList>
    </citation>
    <scope>NUCLEOTIDE SEQUENCE [LARGE SCALE GENOMIC DNA]</scope>
    <source>
        <strain evidence="9 10">DSM 4440</strain>
    </source>
</reference>
<dbReference type="PROSITE" id="PS00198">
    <property type="entry name" value="4FE4S_FER_1"/>
    <property type="match status" value="1"/>
</dbReference>
<dbReference type="Gene3D" id="3.40.50.10420">
    <property type="entry name" value="NagB/RpiA/CoA transferase-like"/>
    <property type="match status" value="1"/>
</dbReference>
<dbReference type="GO" id="GO:0051539">
    <property type="term" value="F:4 iron, 4 sulfur cluster binding"/>
    <property type="evidence" value="ECO:0007669"/>
    <property type="project" value="UniProtKB-KW"/>
</dbReference>
<dbReference type="Proteomes" id="UP000320776">
    <property type="component" value="Chromosome"/>
</dbReference>
<dbReference type="InterPro" id="IPR003741">
    <property type="entry name" value="LUD_dom"/>
</dbReference>
<evidence type="ECO:0000256" key="4">
    <source>
        <dbReference type="ARBA" id="ARBA00022737"/>
    </source>
</evidence>
<dbReference type="SUPFAM" id="SSF46548">
    <property type="entry name" value="alpha-helical ferredoxin"/>
    <property type="match status" value="1"/>
</dbReference>
<dbReference type="NCBIfam" id="TIGR00273">
    <property type="entry name" value="LutB/LldF family L-lactate oxidation iron-sulfur protein"/>
    <property type="match status" value="1"/>
</dbReference>
<dbReference type="GO" id="GO:0006089">
    <property type="term" value="P:lactate metabolic process"/>
    <property type="evidence" value="ECO:0007669"/>
    <property type="project" value="InterPro"/>
</dbReference>
<keyword evidence="1" id="KW-0813">Transport</keyword>
<evidence type="ECO:0000256" key="2">
    <source>
        <dbReference type="ARBA" id="ARBA00022485"/>
    </source>
</evidence>
<dbReference type="Pfam" id="PF02589">
    <property type="entry name" value="LUD_dom"/>
    <property type="match status" value="1"/>
</dbReference>
<keyword evidence="6" id="KW-0408">Iron</keyword>
<dbReference type="RefSeq" id="WP_211367394.1">
    <property type="nucleotide sequence ID" value="NZ_CP036259.1"/>
</dbReference>
<sequence length="474" mass="52867">MSERPALQLRDRAVKALKDDQMRQAVRNAVDRLSGNKEKAARELPHWEQWREQTRLIRQHTIDNLDYYLKMLTDNVRKAGGQVHFALTAEAARGIITGLCQQYEAKLVVKSKSMVTEEIHLNPALEKAGMEVVESDLAEYILQLAGETPSHIIVPAIHKNRYQIADLFSQVAGEKVESDTPALTRFARQTLREKFMEADIGITGCNFAVAETGSVTLVTNEGNARLSTALPRVVISVMGMERLVPAFEDLETVLSMLPRSATGQKLTSYISVINGPRQAADIDGCEKFHLVIVDNGRSRILADEEYRQSLNCIRCGACFNVCPVYRQIGGHAYGSVYGGPIGSVITPLLENDFAFWGELPYASTLCAACTSTCPAKIPLQELLLKLRAHRVSAGYTNTFEKIAFGLWKRFFKLPGTYKFAMKAASLGQKPLVKNGYITARIPLLANWTNSRYLPAAADETFRDRWKKRKKQVSP</sequence>
<evidence type="ECO:0000256" key="5">
    <source>
        <dbReference type="ARBA" id="ARBA00022982"/>
    </source>
</evidence>
<organism evidence="9 10">
    <name type="scientific">Sporomusa termitida</name>
    <dbReference type="NCBI Taxonomy" id="2377"/>
    <lineage>
        <taxon>Bacteria</taxon>
        <taxon>Bacillati</taxon>
        <taxon>Bacillota</taxon>
        <taxon>Negativicutes</taxon>
        <taxon>Selenomonadales</taxon>
        <taxon>Sporomusaceae</taxon>
        <taxon>Sporomusa</taxon>
    </lineage>
</organism>
<dbReference type="EMBL" id="CP036259">
    <property type="protein sequence ID" value="QDR79139.1"/>
    <property type="molecule type" value="Genomic_DNA"/>
</dbReference>
<dbReference type="PANTHER" id="PTHR47153">
    <property type="entry name" value="LACTATE UTILIZATION PROTEIN B"/>
    <property type="match status" value="1"/>
</dbReference>
<evidence type="ECO:0000256" key="7">
    <source>
        <dbReference type="ARBA" id="ARBA00023014"/>
    </source>
</evidence>
<protein>
    <submittedName>
        <fullName evidence="9">Lactate utilization protein B</fullName>
    </submittedName>
</protein>
<evidence type="ECO:0000313" key="9">
    <source>
        <dbReference type="EMBL" id="QDR79139.1"/>
    </source>
</evidence>
<dbReference type="PANTHER" id="PTHR47153:SF2">
    <property type="entry name" value="LACTATE UTILIZATION PROTEIN B"/>
    <property type="match status" value="1"/>
</dbReference>
<dbReference type="InterPro" id="IPR004452">
    <property type="entry name" value="LutB/LldF"/>
</dbReference>
<dbReference type="AlphaFoldDB" id="A0A517DP50"/>
<feature type="domain" description="4Fe-4S ferredoxin-type" evidence="8">
    <location>
        <begin position="302"/>
        <end position="333"/>
    </location>
</feature>
<evidence type="ECO:0000313" key="10">
    <source>
        <dbReference type="Proteomes" id="UP000320776"/>
    </source>
</evidence>
<dbReference type="InterPro" id="IPR017900">
    <property type="entry name" value="4Fe4S_Fe_S_CS"/>
</dbReference>